<keyword evidence="3 5" id="KW-1133">Transmembrane helix</keyword>
<feature type="transmembrane region" description="Helical" evidence="5">
    <location>
        <begin position="166"/>
        <end position="183"/>
    </location>
</feature>
<comment type="subcellular location">
    <subcellularLocation>
        <location evidence="1">Membrane</location>
        <topology evidence="1">Multi-pass membrane protein</topology>
    </subcellularLocation>
</comment>
<evidence type="ECO:0000313" key="8">
    <source>
        <dbReference type="EMBL" id="SFP44772.1"/>
    </source>
</evidence>
<evidence type="ECO:0000256" key="4">
    <source>
        <dbReference type="ARBA" id="ARBA00023136"/>
    </source>
</evidence>
<proteinExistence type="predicted"/>
<feature type="transmembrane region" description="Helical" evidence="5">
    <location>
        <begin position="63"/>
        <end position="83"/>
    </location>
</feature>
<evidence type="ECO:0000256" key="1">
    <source>
        <dbReference type="ARBA" id="ARBA00004141"/>
    </source>
</evidence>
<dbReference type="AlphaFoldDB" id="A0A1I5QEU4"/>
<feature type="transmembrane region" description="Helical" evidence="5">
    <location>
        <begin position="122"/>
        <end position="146"/>
    </location>
</feature>
<dbReference type="PANTHER" id="PTHR37422:SF23">
    <property type="entry name" value="TEICHURONIC ACID BIOSYNTHESIS PROTEIN TUAE"/>
    <property type="match status" value="1"/>
</dbReference>
<dbReference type="GO" id="GO:0016020">
    <property type="term" value="C:membrane"/>
    <property type="evidence" value="ECO:0007669"/>
    <property type="project" value="UniProtKB-SubCell"/>
</dbReference>
<feature type="transmembrane region" description="Helical" evidence="5">
    <location>
        <begin position="5"/>
        <end position="25"/>
    </location>
</feature>
<feature type="transmembrane region" description="Helical" evidence="5">
    <location>
        <begin position="396"/>
        <end position="413"/>
    </location>
</feature>
<gene>
    <name evidence="7" type="ORF">HHA03_16350</name>
    <name evidence="8" type="ORF">SAMN05421839_12112</name>
</gene>
<dbReference type="InterPro" id="IPR007016">
    <property type="entry name" value="O-antigen_ligase-rel_domated"/>
</dbReference>
<accession>A0A1I5QEU4</accession>
<evidence type="ECO:0000256" key="2">
    <source>
        <dbReference type="ARBA" id="ARBA00022692"/>
    </source>
</evidence>
<reference evidence="7 10" key="2">
    <citation type="submission" date="2019-07" db="EMBL/GenBank/DDBJ databases">
        <title>Whole genome shotgun sequence of Halolactibacillus halophilus NBRC 100868.</title>
        <authorList>
            <person name="Hosoyama A."/>
            <person name="Uohara A."/>
            <person name="Ohji S."/>
            <person name="Ichikawa N."/>
        </authorList>
    </citation>
    <scope>NUCLEOTIDE SEQUENCE [LARGE SCALE GENOMIC DNA]</scope>
    <source>
        <strain evidence="7 10">NBRC 100868</strain>
    </source>
</reference>
<feature type="domain" description="O-antigen ligase-related" evidence="6">
    <location>
        <begin position="200"/>
        <end position="345"/>
    </location>
</feature>
<name>A0A1I5QEU4_9BACI</name>
<feature type="transmembrane region" description="Helical" evidence="5">
    <location>
        <begin position="89"/>
        <end position="110"/>
    </location>
</feature>
<reference evidence="8 9" key="1">
    <citation type="submission" date="2016-10" db="EMBL/GenBank/DDBJ databases">
        <authorList>
            <person name="de Groot N.N."/>
        </authorList>
    </citation>
    <scope>NUCLEOTIDE SEQUENCE [LARGE SCALE GENOMIC DNA]</scope>
    <source>
        <strain evidence="8 9">DSM 17073</strain>
    </source>
</reference>
<evidence type="ECO:0000313" key="10">
    <source>
        <dbReference type="Proteomes" id="UP000321547"/>
    </source>
</evidence>
<feature type="transmembrane region" description="Helical" evidence="5">
    <location>
        <begin position="328"/>
        <end position="347"/>
    </location>
</feature>
<feature type="transmembrane region" description="Helical" evidence="5">
    <location>
        <begin position="240"/>
        <end position="265"/>
    </location>
</feature>
<evidence type="ECO:0000313" key="9">
    <source>
        <dbReference type="Proteomes" id="UP000242243"/>
    </source>
</evidence>
<dbReference type="OrthoDB" id="9255580at2"/>
<dbReference type="Proteomes" id="UP000321547">
    <property type="component" value="Unassembled WGS sequence"/>
</dbReference>
<keyword evidence="10" id="KW-1185">Reference proteome</keyword>
<evidence type="ECO:0000256" key="5">
    <source>
        <dbReference type="SAM" id="Phobius"/>
    </source>
</evidence>
<feature type="transmembrane region" description="Helical" evidence="5">
    <location>
        <begin position="368"/>
        <end position="384"/>
    </location>
</feature>
<dbReference type="PANTHER" id="PTHR37422">
    <property type="entry name" value="TEICHURONIC ACID BIOSYNTHESIS PROTEIN TUAE"/>
    <property type="match status" value="1"/>
</dbReference>
<feature type="transmembrane region" description="Helical" evidence="5">
    <location>
        <begin position="31"/>
        <end position="51"/>
    </location>
</feature>
<dbReference type="EMBL" id="FOXC01000021">
    <property type="protein sequence ID" value="SFP44772.1"/>
    <property type="molecule type" value="Genomic_DNA"/>
</dbReference>
<dbReference type="RefSeq" id="WP_089832290.1">
    <property type="nucleotide sequence ID" value="NZ_BJWI01000024.1"/>
</dbReference>
<evidence type="ECO:0000313" key="7">
    <source>
        <dbReference type="EMBL" id="GEM02103.1"/>
    </source>
</evidence>
<sequence>MAKKIVYMIALTSSIGASILSIELAGVQLSIFRGFVILLTIYMLLEVLLNYKPIVVFRKKENSYSIIFMFIWVAYAIMTLAWVKDYSGWLRSVYFLVLGFLAVVIFSRYLKSNYDILKTFKFLSIMIYFHNIMGWYEITTGNYIFLNDSIQKYVNYKLPVSMFSNTNNFATFMLFSVFILYVCVYNSKKLSYKILNIGFILSSSYLLVMTGSRANILGFIMALSAFVFLALKNKRVRRGLLFVLGLAFFILVIKPEYIVSFYSLIDENLTFRFAAQIGSDATRINLIKNGMIFLLSTFGFGTGAGNIEIWMANYSKYFVGDILNIHNWWFEILVGYGIIIFIMYMWFYIRLFNSMYRKYKKSSNKIEITISLAIMSSMVGYIVGSVSSSSNISSEWLWVFWAIAIAFQGIPKFSENKIIRQQEGEEY</sequence>
<dbReference type="InterPro" id="IPR051533">
    <property type="entry name" value="WaaL-like"/>
</dbReference>
<protein>
    <submittedName>
        <fullName evidence="8">Teichuronic acid biosynthesis protein TuaE</fullName>
    </submittedName>
</protein>
<evidence type="ECO:0000256" key="3">
    <source>
        <dbReference type="ARBA" id="ARBA00022989"/>
    </source>
</evidence>
<keyword evidence="2 5" id="KW-0812">Transmembrane</keyword>
<dbReference type="STRING" id="306540.SAMN05421839_12112"/>
<feature type="transmembrane region" description="Helical" evidence="5">
    <location>
        <begin position="214"/>
        <end position="231"/>
    </location>
</feature>
<dbReference type="Proteomes" id="UP000242243">
    <property type="component" value="Unassembled WGS sequence"/>
</dbReference>
<dbReference type="Pfam" id="PF04932">
    <property type="entry name" value="Wzy_C"/>
    <property type="match status" value="1"/>
</dbReference>
<evidence type="ECO:0000259" key="6">
    <source>
        <dbReference type="Pfam" id="PF04932"/>
    </source>
</evidence>
<organism evidence="8 9">
    <name type="scientific">Halolactibacillus halophilus</name>
    <dbReference type="NCBI Taxonomy" id="306540"/>
    <lineage>
        <taxon>Bacteria</taxon>
        <taxon>Bacillati</taxon>
        <taxon>Bacillota</taxon>
        <taxon>Bacilli</taxon>
        <taxon>Bacillales</taxon>
        <taxon>Bacillaceae</taxon>
        <taxon>Halolactibacillus</taxon>
    </lineage>
</organism>
<keyword evidence="4 5" id="KW-0472">Membrane</keyword>
<dbReference type="EMBL" id="BJWI01000024">
    <property type="protein sequence ID" value="GEM02103.1"/>
    <property type="molecule type" value="Genomic_DNA"/>
</dbReference>